<dbReference type="Pfam" id="PF00903">
    <property type="entry name" value="Glyoxalase"/>
    <property type="match status" value="1"/>
</dbReference>
<organism evidence="2 3">
    <name type="scientific">Pontibacter aydingkolensis</name>
    <dbReference type="NCBI Taxonomy" id="1911536"/>
    <lineage>
        <taxon>Bacteria</taxon>
        <taxon>Pseudomonadati</taxon>
        <taxon>Bacteroidota</taxon>
        <taxon>Cytophagia</taxon>
        <taxon>Cytophagales</taxon>
        <taxon>Hymenobacteraceae</taxon>
        <taxon>Pontibacter</taxon>
    </lineage>
</organism>
<gene>
    <name evidence="2" type="ORF">K0O23_05485</name>
</gene>
<accession>A0ABS7CSN6</accession>
<dbReference type="SUPFAM" id="SSF54593">
    <property type="entry name" value="Glyoxalase/Bleomycin resistance protein/Dihydroxybiphenyl dioxygenase"/>
    <property type="match status" value="1"/>
</dbReference>
<sequence>MKLEHFALNVEDPIGMSKWYVEHLGLQVVRQLTDTPFTTFLADDSGRVMIEVYANPDAEIPEYESMHPLIVHLAFVSTNPEYDKERLVNAGATFASEQFLQDGSHLVMLRDPWGLSIQFCKRGVPMLAERELTSSNGFCLNKLVKM</sequence>
<dbReference type="Gene3D" id="3.10.180.10">
    <property type="entry name" value="2,3-Dihydroxybiphenyl 1,2-Dioxygenase, domain 1"/>
    <property type="match status" value="1"/>
</dbReference>
<evidence type="ECO:0000313" key="2">
    <source>
        <dbReference type="EMBL" id="MBW7466512.1"/>
    </source>
</evidence>
<comment type="caution">
    <text evidence="2">The sequence shown here is derived from an EMBL/GenBank/DDBJ whole genome shotgun (WGS) entry which is preliminary data.</text>
</comment>
<reference evidence="2 3" key="1">
    <citation type="journal article" date="2016" name="Int. J. Syst. Evol. Microbiol.">
        <title>Pontibacter aydingkolensis sp. nov., isolated from soil of a salt lake.</title>
        <authorList>
            <person name="Osman G."/>
            <person name="Zhang T."/>
            <person name="Lou K."/>
            <person name="Gao Y."/>
            <person name="Chang W."/>
            <person name="Lin Q."/>
            <person name="Yang H.M."/>
            <person name="Huo X.D."/>
            <person name="Wang N."/>
        </authorList>
    </citation>
    <scope>NUCLEOTIDE SEQUENCE [LARGE SCALE GENOMIC DNA]</scope>
    <source>
        <strain evidence="2 3">KACC 19255</strain>
    </source>
</reference>
<keyword evidence="3" id="KW-1185">Reference proteome</keyword>
<protein>
    <submittedName>
        <fullName evidence="2">VOC family protein</fullName>
    </submittedName>
</protein>
<evidence type="ECO:0000259" key="1">
    <source>
        <dbReference type="PROSITE" id="PS51819"/>
    </source>
</evidence>
<dbReference type="InterPro" id="IPR004360">
    <property type="entry name" value="Glyas_Fos-R_dOase_dom"/>
</dbReference>
<dbReference type="Proteomes" id="UP000813018">
    <property type="component" value="Unassembled WGS sequence"/>
</dbReference>
<dbReference type="EMBL" id="JAHYXK010000003">
    <property type="protein sequence ID" value="MBW7466512.1"/>
    <property type="molecule type" value="Genomic_DNA"/>
</dbReference>
<proteinExistence type="predicted"/>
<dbReference type="RefSeq" id="WP_219876388.1">
    <property type="nucleotide sequence ID" value="NZ_JAHYXK010000003.1"/>
</dbReference>
<dbReference type="PROSITE" id="PS51819">
    <property type="entry name" value="VOC"/>
    <property type="match status" value="1"/>
</dbReference>
<dbReference type="InterPro" id="IPR037523">
    <property type="entry name" value="VOC_core"/>
</dbReference>
<dbReference type="InterPro" id="IPR029068">
    <property type="entry name" value="Glyas_Bleomycin-R_OHBP_Dase"/>
</dbReference>
<evidence type="ECO:0000313" key="3">
    <source>
        <dbReference type="Proteomes" id="UP000813018"/>
    </source>
</evidence>
<name>A0ABS7CSN6_9BACT</name>
<feature type="domain" description="VOC" evidence="1">
    <location>
        <begin position="2"/>
        <end position="122"/>
    </location>
</feature>